<evidence type="ECO:0000256" key="5">
    <source>
        <dbReference type="RuleBase" id="RU004404"/>
    </source>
</evidence>
<dbReference type="SUPFAM" id="SSF52096">
    <property type="entry name" value="ClpP/crotonase"/>
    <property type="match status" value="1"/>
</dbReference>
<keyword evidence="8" id="KW-1185">Reference proteome</keyword>
<dbReference type="InterPro" id="IPR041489">
    <property type="entry name" value="PDZ_6"/>
</dbReference>
<evidence type="ECO:0000256" key="3">
    <source>
        <dbReference type="ARBA" id="ARBA00022801"/>
    </source>
</evidence>
<reference evidence="7 8" key="1">
    <citation type="journal article" date="2016" name="Nat. Microbiol.">
        <title>The Mouse Intestinal Bacterial Collection (miBC) provides host-specific insight into cultured diversity and functional potential of the gut microbiota.</title>
        <authorList>
            <person name="Lagkouvardos I."/>
            <person name="Pukall R."/>
            <person name="Abt B."/>
            <person name="Foesel B.U."/>
            <person name="Meier-Kolthoff J.P."/>
            <person name="Kumar N."/>
            <person name="Bresciani A."/>
            <person name="Martinez I."/>
            <person name="Just S."/>
            <person name="Ziegler C."/>
            <person name="Brugiroux S."/>
            <person name="Garzetti D."/>
            <person name="Wenning M."/>
            <person name="Bui T.P."/>
            <person name="Wang J."/>
            <person name="Hugenholtz F."/>
            <person name="Plugge C.M."/>
            <person name="Peterson D.A."/>
            <person name="Hornef M.W."/>
            <person name="Baines J.F."/>
            <person name="Smidt H."/>
            <person name="Walter J."/>
            <person name="Kristiansen K."/>
            <person name="Nielsen H.B."/>
            <person name="Haller D."/>
            <person name="Overmann J."/>
            <person name="Stecher B."/>
            <person name="Clavel T."/>
        </authorList>
    </citation>
    <scope>NUCLEOTIDE SEQUENCE [LARGE SCALE GENOMIC DNA]</scope>
    <source>
        <strain evidence="7 8">DSM 28560</strain>
    </source>
</reference>
<evidence type="ECO:0000259" key="6">
    <source>
        <dbReference type="PROSITE" id="PS50106"/>
    </source>
</evidence>
<dbReference type="InterPro" id="IPR001478">
    <property type="entry name" value="PDZ"/>
</dbReference>
<dbReference type="Gene3D" id="3.90.226.10">
    <property type="entry name" value="2-enoyl-CoA Hydratase, Chain A, domain 1"/>
    <property type="match status" value="1"/>
</dbReference>
<dbReference type="PROSITE" id="PS50106">
    <property type="entry name" value="PDZ"/>
    <property type="match status" value="1"/>
</dbReference>
<dbReference type="SMART" id="SM00228">
    <property type="entry name" value="PDZ"/>
    <property type="match status" value="1"/>
</dbReference>
<dbReference type="EMBL" id="SMMX01000003">
    <property type="protein sequence ID" value="TDA22807.1"/>
    <property type="molecule type" value="Genomic_DNA"/>
</dbReference>
<dbReference type="InterPro" id="IPR055210">
    <property type="entry name" value="CtpA/B_N"/>
</dbReference>
<dbReference type="Pfam" id="PF03572">
    <property type="entry name" value="Peptidase_S41"/>
    <property type="match status" value="1"/>
</dbReference>
<dbReference type="Pfam" id="PF22694">
    <property type="entry name" value="CtpB_N-like"/>
    <property type="match status" value="1"/>
</dbReference>
<dbReference type="InterPro" id="IPR036034">
    <property type="entry name" value="PDZ_sf"/>
</dbReference>
<evidence type="ECO:0000256" key="1">
    <source>
        <dbReference type="ARBA" id="ARBA00009179"/>
    </source>
</evidence>
<name>A0A4R4FGM7_9FIRM</name>
<keyword evidence="4 5" id="KW-0720">Serine protease</keyword>
<dbReference type="SMART" id="SM00245">
    <property type="entry name" value="TSPc"/>
    <property type="match status" value="1"/>
</dbReference>
<dbReference type="GO" id="GO:0004175">
    <property type="term" value="F:endopeptidase activity"/>
    <property type="evidence" value="ECO:0007669"/>
    <property type="project" value="TreeGrafter"/>
</dbReference>
<proteinExistence type="inferred from homology"/>
<sequence>MKKNKGFIKGALCGALAVLLVAGLVSCGSRLHKASAGKEEVVDSETEQKLEMLQQLIDGSYLGDVDEDALQSGIYKGYINGLADPYSVYYDKEETEQLLETTSGEYSGIGAVLSQNRETGIITILQVYDDSPAQKAGIKDDDILYKVEGEEVTGVDLTEVVSNIKGEEGTEVKMTVLRGDANDEVEVTAVRGKVEAQTVKYEMKDGDVGYIRVSEFDSVTYDQYKAAIEDLESQGMKGLIVDLRNNPGGNLATVCDMLDLMLPEGLIVYTEDKDGNRSEETSDEEHQFKLPMTVLVNGNSASASEIYAGAIQDYGLGEIIGTQTYGKGVVQQIFDLKDGTCVKLTIAEYFTPKGRNINGKGITPDVEVEYEADEADPEADNQLDKALEVIKGNM</sequence>
<dbReference type="PANTHER" id="PTHR32060">
    <property type="entry name" value="TAIL-SPECIFIC PROTEASE"/>
    <property type="match status" value="1"/>
</dbReference>
<evidence type="ECO:0000256" key="4">
    <source>
        <dbReference type="ARBA" id="ARBA00022825"/>
    </source>
</evidence>
<dbReference type="Pfam" id="PF17820">
    <property type="entry name" value="PDZ_6"/>
    <property type="match status" value="1"/>
</dbReference>
<dbReference type="CDD" id="cd06782">
    <property type="entry name" value="cpPDZ_CPP-like"/>
    <property type="match status" value="1"/>
</dbReference>
<dbReference type="InterPro" id="IPR004447">
    <property type="entry name" value="Peptidase_S41A"/>
</dbReference>
<dbReference type="PANTHER" id="PTHR32060:SF30">
    <property type="entry name" value="CARBOXY-TERMINAL PROCESSING PROTEASE CTPA"/>
    <property type="match status" value="1"/>
</dbReference>
<keyword evidence="2 5" id="KW-0645">Protease</keyword>
<accession>A0A4R4FGM7</accession>
<protein>
    <submittedName>
        <fullName evidence="7">S41 family peptidase</fullName>
    </submittedName>
</protein>
<dbReference type="NCBIfam" id="TIGR00225">
    <property type="entry name" value="prc"/>
    <property type="match status" value="1"/>
</dbReference>
<dbReference type="Gene3D" id="2.30.42.10">
    <property type="match status" value="1"/>
</dbReference>
<comment type="caution">
    <text evidence="7">The sequence shown here is derived from an EMBL/GenBank/DDBJ whole genome shotgun (WGS) entry which is preliminary data.</text>
</comment>
<dbReference type="InterPro" id="IPR005151">
    <property type="entry name" value="Tail-specific_protease"/>
</dbReference>
<evidence type="ECO:0000256" key="2">
    <source>
        <dbReference type="ARBA" id="ARBA00022670"/>
    </source>
</evidence>
<gene>
    <name evidence="7" type="ORF">E1963_05340</name>
</gene>
<evidence type="ECO:0000313" key="8">
    <source>
        <dbReference type="Proteomes" id="UP000295710"/>
    </source>
</evidence>
<feature type="domain" description="PDZ" evidence="6">
    <location>
        <begin position="95"/>
        <end position="165"/>
    </location>
</feature>
<dbReference type="SUPFAM" id="SSF50156">
    <property type="entry name" value="PDZ domain-like"/>
    <property type="match status" value="1"/>
</dbReference>
<comment type="similarity">
    <text evidence="1 5">Belongs to the peptidase S41A family.</text>
</comment>
<dbReference type="RefSeq" id="WP_066573845.1">
    <property type="nucleotide sequence ID" value="NZ_JAOBST010000052.1"/>
</dbReference>
<dbReference type="Proteomes" id="UP000295710">
    <property type="component" value="Unassembled WGS sequence"/>
</dbReference>
<evidence type="ECO:0000313" key="7">
    <source>
        <dbReference type="EMBL" id="TDA22807.1"/>
    </source>
</evidence>
<organism evidence="7 8">
    <name type="scientific">Extibacter muris</name>
    <dbReference type="NCBI Taxonomy" id="1796622"/>
    <lineage>
        <taxon>Bacteria</taxon>
        <taxon>Bacillati</taxon>
        <taxon>Bacillota</taxon>
        <taxon>Clostridia</taxon>
        <taxon>Lachnospirales</taxon>
        <taxon>Lachnospiraceae</taxon>
        <taxon>Extibacter</taxon>
    </lineage>
</organism>
<dbReference type="InterPro" id="IPR029045">
    <property type="entry name" value="ClpP/crotonase-like_dom_sf"/>
</dbReference>
<dbReference type="PROSITE" id="PS51257">
    <property type="entry name" value="PROKAR_LIPOPROTEIN"/>
    <property type="match status" value="1"/>
</dbReference>
<dbReference type="AlphaFoldDB" id="A0A4R4FGM7"/>
<dbReference type="GO" id="GO:0006508">
    <property type="term" value="P:proteolysis"/>
    <property type="evidence" value="ECO:0007669"/>
    <property type="project" value="UniProtKB-KW"/>
</dbReference>
<keyword evidence="3 5" id="KW-0378">Hydrolase</keyword>
<dbReference type="GO" id="GO:0008236">
    <property type="term" value="F:serine-type peptidase activity"/>
    <property type="evidence" value="ECO:0007669"/>
    <property type="project" value="UniProtKB-KW"/>
</dbReference>
<dbReference type="GO" id="GO:0007165">
    <property type="term" value="P:signal transduction"/>
    <property type="evidence" value="ECO:0007669"/>
    <property type="project" value="TreeGrafter"/>
</dbReference>
<dbReference type="GO" id="GO:0030288">
    <property type="term" value="C:outer membrane-bounded periplasmic space"/>
    <property type="evidence" value="ECO:0007669"/>
    <property type="project" value="TreeGrafter"/>
</dbReference>
<dbReference type="CDD" id="cd07560">
    <property type="entry name" value="Peptidase_S41_CPP"/>
    <property type="match status" value="1"/>
</dbReference>